<protein>
    <recommendedName>
        <fullName evidence="4">Roadblock/LC7 family protein</fullName>
    </recommendedName>
</protein>
<dbReference type="HOGENOM" id="CLU_1413123_0_0_7"/>
<dbReference type="RefSeq" id="WP_015947131.1">
    <property type="nucleotide sequence ID" value="NC_011768.1"/>
</dbReference>
<gene>
    <name evidence="2" type="ordered locus">Dalk_2364</name>
</gene>
<dbReference type="AlphaFoldDB" id="B8FAX1"/>
<name>B8FAX1_DESAL</name>
<sequence length="192" mass="20784">MKTLKDSSEIQEAARILDELAGPAAWSPPRTPGFMRRSAPQPAPAPRQTPSRPSAPAAPTQLPPPPPEGETRGARLENVLYAMCKRGGFIGAVIADDDGLPLAVFNSPVQEEAISAFTIVLGDALSKAAKLLDQHDANNISMDINYTDKVVLRRFFINEIPSYLMVICSQEVDERGEIELSIDQVAGILHAR</sequence>
<organism evidence="2 3">
    <name type="scientific">Desulfatibacillum aliphaticivorans</name>
    <dbReference type="NCBI Taxonomy" id="218208"/>
    <lineage>
        <taxon>Bacteria</taxon>
        <taxon>Pseudomonadati</taxon>
        <taxon>Thermodesulfobacteriota</taxon>
        <taxon>Desulfobacteria</taxon>
        <taxon>Desulfobacterales</taxon>
        <taxon>Desulfatibacillaceae</taxon>
        <taxon>Desulfatibacillum</taxon>
    </lineage>
</organism>
<proteinExistence type="predicted"/>
<feature type="compositionally biased region" description="Low complexity" evidence="1">
    <location>
        <begin position="48"/>
        <end position="60"/>
    </location>
</feature>
<keyword evidence="3" id="KW-1185">Reference proteome</keyword>
<evidence type="ECO:0008006" key="4">
    <source>
        <dbReference type="Google" id="ProtNLM"/>
    </source>
</evidence>
<dbReference type="KEGG" id="dal:Dalk_2364"/>
<accession>B8FAX1</accession>
<feature type="region of interest" description="Disordered" evidence="1">
    <location>
        <begin position="15"/>
        <end position="72"/>
    </location>
</feature>
<evidence type="ECO:0000313" key="3">
    <source>
        <dbReference type="Proteomes" id="UP000000739"/>
    </source>
</evidence>
<evidence type="ECO:0000313" key="2">
    <source>
        <dbReference type="EMBL" id="ACL04057.1"/>
    </source>
</evidence>
<dbReference type="Proteomes" id="UP000000739">
    <property type="component" value="Chromosome"/>
</dbReference>
<dbReference type="EMBL" id="CP001322">
    <property type="protein sequence ID" value="ACL04057.1"/>
    <property type="molecule type" value="Genomic_DNA"/>
</dbReference>
<reference evidence="2 3" key="1">
    <citation type="journal article" date="2012" name="Environ. Microbiol.">
        <title>The genome sequence of Desulfatibacillum alkenivorans AK-01: a blueprint for anaerobic alkane oxidation.</title>
        <authorList>
            <person name="Callaghan A.V."/>
            <person name="Morris B.E."/>
            <person name="Pereira I.A."/>
            <person name="McInerney M.J."/>
            <person name="Austin R.N."/>
            <person name="Groves J.T."/>
            <person name="Kukor J.J."/>
            <person name="Suflita J.M."/>
            <person name="Young L.Y."/>
            <person name="Zylstra G.J."/>
            <person name="Wawrik B."/>
        </authorList>
    </citation>
    <scope>NUCLEOTIDE SEQUENCE [LARGE SCALE GENOMIC DNA]</scope>
    <source>
        <strain evidence="2 3">AK-01</strain>
    </source>
</reference>
<evidence type="ECO:0000256" key="1">
    <source>
        <dbReference type="SAM" id="MobiDB-lite"/>
    </source>
</evidence>